<proteinExistence type="predicted"/>
<keyword evidence="1" id="KW-0472">Membrane</keyword>
<dbReference type="Gene3D" id="3.40.30.10">
    <property type="entry name" value="Glutaredoxin"/>
    <property type="match status" value="1"/>
</dbReference>
<dbReference type="OrthoDB" id="9811352at2"/>
<keyword evidence="4" id="KW-1185">Reference proteome</keyword>
<dbReference type="InterPro" id="IPR000866">
    <property type="entry name" value="AhpC/TSA"/>
</dbReference>
<sequence>MPNDLVSKFRTSRWRGLAVNVLLFVAVIGGIRAWQHRDMVSGTAPALQGTTLAGQPYRLPTHPAHPVLVHFWATWCPICRAEQGSIAAIARDDPNVITVAMQSGKPEAVARYMGEQQIDFPVVNDADGSISNAWGVHGVPASFIIAPDGRISFIEVGYTTSIGLRLRLWLAGI</sequence>
<keyword evidence="1" id="KW-0812">Transmembrane</keyword>
<dbReference type="RefSeq" id="WP_013030662.1">
    <property type="nucleotide sequence ID" value="NC_013959.1"/>
</dbReference>
<feature type="transmembrane region" description="Helical" evidence="1">
    <location>
        <begin position="12"/>
        <end position="31"/>
    </location>
</feature>
<keyword evidence="1" id="KW-1133">Transmembrane helix</keyword>
<reference evidence="3 4" key="1">
    <citation type="submission" date="2010-03" db="EMBL/GenBank/DDBJ databases">
        <title>Complete sequence of Sideroxydans lithotrophicus ES-1.</title>
        <authorList>
            <consortium name="US DOE Joint Genome Institute"/>
            <person name="Lucas S."/>
            <person name="Copeland A."/>
            <person name="Lapidus A."/>
            <person name="Cheng J.-F."/>
            <person name="Bruce D."/>
            <person name="Goodwin L."/>
            <person name="Pitluck S."/>
            <person name="Munk A.C."/>
            <person name="Detter J.C."/>
            <person name="Han C."/>
            <person name="Tapia R."/>
            <person name="Larimer F."/>
            <person name="Land M."/>
            <person name="Hauser L."/>
            <person name="Kyrpides N."/>
            <person name="Ivanova N."/>
            <person name="Emerson D."/>
            <person name="Woyke T."/>
        </authorList>
    </citation>
    <scope>NUCLEOTIDE SEQUENCE [LARGE SCALE GENOMIC DNA]</scope>
    <source>
        <strain evidence="3 4">ES-1</strain>
    </source>
</reference>
<dbReference type="GO" id="GO:0016491">
    <property type="term" value="F:oxidoreductase activity"/>
    <property type="evidence" value="ECO:0007669"/>
    <property type="project" value="InterPro"/>
</dbReference>
<dbReference type="KEGG" id="slt:Slit_2539"/>
<protein>
    <submittedName>
        <fullName evidence="3">Alkyl hydroperoxide reductase/ Thiol specific antioxidant/ Mal allergen</fullName>
    </submittedName>
</protein>
<dbReference type="CDD" id="cd03011">
    <property type="entry name" value="TlpA_like_ScsD_MtbDsbE"/>
    <property type="match status" value="1"/>
</dbReference>
<dbReference type="InterPro" id="IPR013766">
    <property type="entry name" value="Thioredoxin_domain"/>
</dbReference>
<evidence type="ECO:0000259" key="2">
    <source>
        <dbReference type="PROSITE" id="PS51352"/>
    </source>
</evidence>
<name>D5CN67_SIDLE</name>
<dbReference type="AlphaFoldDB" id="D5CN67"/>
<dbReference type="STRING" id="580332.Slit_2539"/>
<dbReference type="GO" id="GO:0016209">
    <property type="term" value="F:antioxidant activity"/>
    <property type="evidence" value="ECO:0007669"/>
    <property type="project" value="InterPro"/>
</dbReference>
<dbReference type="eggNOG" id="COG0526">
    <property type="taxonomic scope" value="Bacteria"/>
</dbReference>
<dbReference type="PROSITE" id="PS51352">
    <property type="entry name" value="THIOREDOXIN_2"/>
    <property type="match status" value="1"/>
</dbReference>
<dbReference type="Pfam" id="PF00578">
    <property type="entry name" value="AhpC-TSA"/>
    <property type="match status" value="1"/>
</dbReference>
<evidence type="ECO:0000313" key="4">
    <source>
        <dbReference type="Proteomes" id="UP000001625"/>
    </source>
</evidence>
<dbReference type="PANTHER" id="PTHR42852">
    <property type="entry name" value="THIOL:DISULFIDE INTERCHANGE PROTEIN DSBE"/>
    <property type="match status" value="1"/>
</dbReference>
<evidence type="ECO:0000313" key="3">
    <source>
        <dbReference type="EMBL" id="ADE12764.1"/>
    </source>
</evidence>
<dbReference type="PANTHER" id="PTHR42852:SF17">
    <property type="entry name" value="THIOREDOXIN-LIKE PROTEIN HI_1115"/>
    <property type="match status" value="1"/>
</dbReference>
<dbReference type="InterPro" id="IPR050553">
    <property type="entry name" value="Thioredoxin_ResA/DsbE_sf"/>
</dbReference>
<dbReference type="Proteomes" id="UP000001625">
    <property type="component" value="Chromosome"/>
</dbReference>
<gene>
    <name evidence="3" type="ordered locus">Slit_2539</name>
</gene>
<accession>D5CN67</accession>
<evidence type="ECO:0000256" key="1">
    <source>
        <dbReference type="SAM" id="Phobius"/>
    </source>
</evidence>
<organism evidence="3 4">
    <name type="scientific">Sideroxydans lithotrophicus (strain ES-1)</name>
    <dbReference type="NCBI Taxonomy" id="580332"/>
    <lineage>
        <taxon>Bacteria</taxon>
        <taxon>Pseudomonadati</taxon>
        <taxon>Pseudomonadota</taxon>
        <taxon>Betaproteobacteria</taxon>
        <taxon>Nitrosomonadales</taxon>
        <taxon>Gallionellaceae</taxon>
        <taxon>Sideroxydans</taxon>
    </lineage>
</organism>
<dbReference type="HOGENOM" id="CLU_042529_10_1_4"/>
<dbReference type="InterPro" id="IPR036249">
    <property type="entry name" value="Thioredoxin-like_sf"/>
</dbReference>
<dbReference type="SUPFAM" id="SSF52833">
    <property type="entry name" value="Thioredoxin-like"/>
    <property type="match status" value="1"/>
</dbReference>
<feature type="domain" description="Thioredoxin" evidence="2">
    <location>
        <begin position="38"/>
        <end position="173"/>
    </location>
</feature>
<dbReference type="EMBL" id="CP001965">
    <property type="protein sequence ID" value="ADE12764.1"/>
    <property type="molecule type" value="Genomic_DNA"/>
</dbReference>